<accession>A0A7W9FXM3</accession>
<organism evidence="1 2">
    <name type="scientific">Nonomuraea jabiensis</name>
    <dbReference type="NCBI Taxonomy" id="882448"/>
    <lineage>
        <taxon>Bacteria</taxon>
        <taxon>Bacillati</taxon>
        <taxon>Actinomycetota</taxon>
        <taxon>Actinomycetes</taxon>
        <taxon>Streptosporangiales</taxon>
        <taxon>Streptosporangiaceae</taxon>
        <taxon>Nonomuraea</taxon>
    </lineage>
</organism>
<evidence type="ECO:0000313" key="1">
    <source>
        <dbReference type="EMBL" id="MBB5773447.1"/>
    </source>
</evidence>
<gene>
    <name evidence="1" type="ORF">HD596_000203</name>
</gene>
<protein>
    <recommendedName>
        <fullName evidence="3">Excreted virulence factor EspC, type VII ESX diderm</fullName>
    </recommendedName>
</protein>
<comment type="caution">
    <text evidence="1">The sequence shown here is derived from an EMBL/GenBank/DDBJ whole genome shotgun (WGS) entry which is preliminary data.</text>
</comment>
<reference evidence="1 2" key="1">
    <citation type="submission" date="2020-08" db="EMBL/GenBank/DDBJ databases">
        <title>Sequencing the genomes of 1000 actinobacteria strains.</title>
        <authorList>
            <person name="Klenk H.-P."/>
        </authorList>
    </citation>
    <scope>NUCLEOTIDE SEQUENCE [LARGE SCALE GENOMIC DNA]</scope>
    <source>
        <strain evidence="1 2">DSM 45507</strain>
    </source>
</reference>
<name>A0A7W9FXM3_9ACTN</name>
<sequence length="105" mass="11067">MAEELLVDWAGLRRSAEGVGTAYERAAAEARAFQERMAAYGAPWGVNNAVSQTIGLCYGSARDLHATCHADNIDAYRGYPEGMRAMADNGTLAELDTASTIGGPA</sequence>
<dbReference type="AlphaFoldDB" id="A0A7W9FXM3"/>
<dbReference type="Proteomes" id="UP000579153">
    <property type="component" value="Unassembled WGS sequence"/>
</dbReference>
<evidence type="ECO:0000313" key="2">
    <source>
        <dbReference type="Proteomes" id="UP000579153"/>
    </source>
</evidence>
<dbReference type="EMBL" id="JACHMB010000001">
    <property type="protein sequence ID" value="MBB5773447.1"/>
    <property type="molecule type" value="Genomic_DNA"/>
</dbReference>
<keyword evidence="2" id="KW-1185">Reference proteome</keyword>
<evidence type="ECO:0008006" key="3">
    <source>
        <dbReference type="Google" id="ProtNLM"/>
    </source>
</evidence>
<proteinExistence type="predicted"/>
<dbReference type="RefSeq" id="WP_185067437.1">
    <property type="nucleotide sequence ID" value="NZ_JACHMB010000001.1"/>
</dbReference>